<protein>
    <submittedName>
        <fullName evidence="1">Uncharacterized protein</fullName>
    </submittedName>
</protein>
<evidence type="ECO:0000313" key="1">
    <source>
        <dbReference type="EMBL" id="QGP93039.1"/>
    </source>
</evidence>
<sequence length="73" mass="8277">MIRTQILLQEEQHRFLLEQARLKKISISAVVRHLIEEKQEELSLAQARGALGMARGAVAGPAEAVHHHEVLYR</sequence>
<organism evidence="1 2">
    <name type="scientific">Neomoorella glycerini</name>
    <dbReference type="NCBI Taxonomy" id="55779"/>
    <lineage>
        <taxon>Bacteria</taxon>
        <taxon>Bacillati</taxon>
        <taxon>Bacillota</taxon>
        <taxon>Clostridia</taxon>
        <taxon>Neomoorellales</taxon>
        <taxon>Neomoorellaceae</taxon>
        <taxon>Neomoorella</taxon>
    </lineage>
</organism>
<name>A0A6I5ZTP1_9FIRM</name>
<evidence type="ECO:0000313" key="2">
    <source>
        <dbReference type="Proteomes" id="UP000425916"/>
    </source>
</evidence>
<dbReference type="RefSeq" id="WP_156274182.1">
    <property type="nucleotide sequence ID" value="NZ_CP046244.1"/>
</dbReference>
<gene>
    <name evidence="1" type="ORF">MGLY_24360</name>
</gene>
<dbReference type="Proteomes" id="UP000425916">
    <property type="component" value="Chromosome"/>
</dbReference>
<dbReference type="AlphaFoldDB" id="A0A6I5ZTP1"/>
<reference evidence="1 2" key="1">
    <citation type="submission" date="2019-11" db="EMBL/GenBank/DDBJ databases">
        <title>Genome sequence of Moorella glycerini DSM11254.</title>
        <authorList>
            <person name="Poehlein A."/>
            <person name="Boeer T."/>
            <person name="Daniel R."/>
        </authorList>
    </citation>
    <scope>NUCLEOTIDE SEQUENCE [LARGE SCALE GENOMIC DNA]</scope>
    <source>
        <strain evidence="1 2">DSM 11254</strain>
    </source>
</reference>
<dbReference type="OrthoDB" id="5522614at2"/>
<keyword evidence="2" id="KW-1185">Reference proteome</keyword>
<proteinExistence type="predicted"/>
<dbReference type="EMBL" id="CP046244">
    <property type="protein sequence ID" value="QGP93039.1"/>
    <property type="molecule type" value="Genomic_DNA"/>
</dbReference>
<accession>A0A6I5ZTP1</accession>